<evidence type="ECO:0000313" key="1">
    <source>
        <dbReference type="EMBL" id="TVX97562.1"/>
    </source>
</evidence>
<dbReference type="AntiFam" id="ANF00218">
    <property type="entry name" value="Shadow ORF (opposite Oca2)"/>
</dbReference>
<evidence type="ECO:0000313" key="2">
    <source>
        <dbReference type="Proteomes" id="UP000317036"/>
    </source>
</evidence>
<gene>
    <name evidence="1" type="ORF">FPZ49_35025</name>
</gene>
<proteinExistence type="predicted"/>
<dbReference type="EMBL" id="VNJI01000107">
    <property type="protein sequence ID" value="TVX97562.1"/>
    <property type="molecule type" value="Genomic_DNA"/>
</dbReference>
<accession>A0A559JCF6</accession>
<dbReference type="AlphaFoldDB" id="A0A559JCF6"/>
<name>A0A559JCF6_9BACL</name>
<protein>
    <submittedName>
        <fullName evidence="1">Uncharacterized protein</fullName>
    </submittedName>
</protein>
<comment type="caution">
    <text evidence="1">The sequence shown here is derived from an EMBL/GenBank/DDBJ whole genome shotgun (WGS) entry which is preliminary data.</text>
</comment>
<dbReference type="Proteomes" id="UP000317036">
    <property type="component" value="Unassembled WGS sequence"/>
</dbReference>
<reference evidence="1 2" key="1">
    <citation type="submission" date="2019-07" db="EMBL/GenBank/DDBJ databases">
        <authorList>
            <person name="Kim J."/>
        </authorList>
    </citation>
    <scope>NUCLEOTIDE SEQUENCE [LARGE SCALE GENOMIC DNA]</scope>
    <source>
        <strain evidence="1 2">JC52</strain>
    </source>
</reference>
<sequence length="83" mass="9280">MKVSSLTALPIMIFGGSPMRVAVPPIFEAKICVIRKGTGLTQSVGLSYLGKMESSIWKAFDLSRFLFFYDMTPEIDSLVHFME</sequence>
<organism evidence="1 2">
    <name type="scientific">Paenibacillus cremeus</name>
    <dbReference type="NCBI Taxonomy" id="2163881"/>
    <lineage>
        <taxon>Bacteria</taxon>
        <taxon>Bacillati</taxon>
        <taxon>Bacillota</taxon>
        <taxon>Bacilli</taxon>
        <taxon>Bacillales</taxon>
        <taxon>Paenibacillaceae</taxon>
        <taxon>Paenibacillus</taxon>
    </lineage>
</organism>
<keyword evidence="2" id="KW-1185">Reference proteome</keyword>